<evidence type="ECO:0000313" key="2">
    <source>
        <dbReference type="EMBL" id="GGT28089.1"/>
    </source>
</evidence>
<reference evidence="2" key="2">
    <citation type="submission" date="2020-09" db="EMBL/GenBank/DDBJ databases">
        <authorList>
            <person name="Sun Q."/>
            <person name="Ohkuma M."/>
        </authorList>
    </citation>
    <scope>NUCLEOTIDE SEQUENCE</scope>
    <source>
        <strain evidence="2">JCM 3172</strain>
    </source>
</reference>
<reference evidence="2" key="1">
    <citation type="journal article" date="2014" name="Int. J. Syst. Evol. Microbiol.">
        <title>Complete genome sequence of Corynebacterium casei LMG S-19264T (=DSM 44701T), isolated from a smear-ripened cheese.</title>
        <authorList>
            <consortium name="US DOE Joint Genome Institute (JGI-PGF)"/>
            <person name="Walter F."/>
            <person name="Albersmeier A."/>
            <person name="Kalinowski J."/>
            <person name="Ruckert C."/>
        </authorList>
    </citation>
    <scope>NUCLEOTIDE SEQUENCE</scope>
    <source>
        <strain evidence="2">JCM 3172</strain>
    </source>
</reference>
<dbReference type="EMBL" id="BMQQ01000006">
    <property type="protein sequence ID" value="GGT28089.1"/>
    <property type="molecule type" value="Genomic_DNA"/>
</dbReference>
<proteinExistence type="predicted"/>
<feature type="region of interest" description="Disordered" evidence="1">
    <location>
        <begin position="20"/>
        <end position="96"/>
    </location>
</feature>
<evidence type="ECO:0000256" key="1">
    <source>
        <dbReference type="SAM" id="MobiDB-lite"/>
    </source>
</evidence>
<dbReference type="AlphaFoldDB" id="A0A918H1U7"/>
<keyword evidence="3" id="KW-1185">Reference proteome</keyword>
<organism evidence="2 3">
    <name type="scientific">Streptomyces purpureus</name>
    <dbReference type="NCBI Taxonomy" id="1951"/>
    <lineage>
        <taxon>Bacteria</taxon>
        <taxon>Bacillati</taxon>
        <taxon>Actinomycetota</taxon>
        <taxon>Actinomycetes</taxon>
        <taxon>Kitasatosporales</taxon>
        <taxon>Streptomycetaceae</taxon>
        <taxon>Streptomyces</taxon>
    </lineage>
</organism>
<sequence length="96" mass="10260">MATPKHRCKKSNSSVTTLVAARPDLGVDRPLNVGPLTAPAGAPEVGRGPNTPALAPALEKAWTHRRPGGHSHSVDKVPERAAPARFRRSPEFRNGR</sequence>
<accession>A0A918H1U7</accession>
<name>A0A918H1U7_9ACTN</name>
<comment type="caution">
    <text evidence="2">The sequence shown here is derived from an EMBL/GenBank/DDBJ whole genome shotgun (WGS) entry which is preliminary data.</text>
</comment>
<protein>
    <submittedName>
        <fullName evidence="2">Uncharacterized protein</fullName>
    </submittedName>
</protein>
<dbReference type="Proteomes" id="UP000619486">
    <property type="component" value="Unassembled WGS sequence"/>
</dbReference>
<evidence type="ECO:0000313" key="3">
    <source>
        <dbReference type="Proteomes" id="UP000619486"/>
    </source>
</evidence>
<gene>
    <name evidence="2" type="ORF">GCM10014713_22040</name>
</gene>